<protein>
    <submittedName>
        <fullName evidence="1">Uncharacterized protein</fullName>
    </submittedName>
</protein>
<dbReference type="EMBL" id="UZAL01043483">
    <property type="protein sequence ID" value="VDP81370.1"/>
    <property type="molecule type" value="Genomic_DNA"/>
</dbReference>
<evidence type="ECO:0000313" key="1">
    <source>
        <dbReference type="EMBL" id="VDP81370.1"/>
    </source>
</evidence>
<gene>
    <name evidence="1" type="ORF">SMTD_LOCUS20013</name>
</gene>
<sequence length="105" mass="12038">MQMPECHLPNARTACNNYESIHEVDFHDIKNPAALLSYPNPMRTQVYTCMRLIDDNPHSRDNIDKNPLRCCQAGSIGEYSWKLVCSLPEEAVGDRIRPMNVEYLA</sequence>
<keyword evidence="2" id="KW-1185">Reference proteome</keyword>
<dbReference type="Proteomes" id="UP000269396">
    <property type="component" value="Unassembled WGS sequence"/>
</dbReference>
<evidence type="ECO:0000313" key="2">
    <source>
        <dbReference type="Proteomes" id="UP000269396"/>
    </source>
</evidence>
<dbReference type="AlphaFoldDB" id="A0A183Q077"/>
<organism evidence="1 2">
    <name type="scientific">Schistosoma mattheei</name>
    <dbReference type="NCBI Taxonomy" id="31246"/>
    <lineage>
        <taxon>Eukaryota</taxon>
        <taxon>Metazoa</taxon>
        <taxon>Spiralia</taxon>
        <taxon>Lophotrochozoa</taxon>
        <taxon>Platyhelminthes</taxon>
        <taxon>Trematoda</taxon>
        <taxon>Digenea</taxon>
        <taxon>Strigeidida</taxon>
        <taxon>Schistosomatoidea</taxon>
        <taxon>Schistosomatidae</taxon>
        <taxon>Schistosoma</taxon>
    </lineage>
</organism>
<accession>A0A183Q077</accession>
<reference evidence="1 2" key="1">
    <citation type="submission" date="2018-11" db="EMBL/GenBank/DDBJ databases">
        <authorList>
            <consortium name="Pathogen Informatics"/>
        </authorList>
    </citation>
    <scope>NUCLEOTIDE SEQUENCE [LARGE SCALE GENOMIC DNA]</scope>
    <source>
        <strain>Denwood</strain>
        <strain evidence="2">Zambia</strain>
    </source>
</reference>
<proteinExistence type="predicted"/>
<name>A0A183Q077_9TREM</name>